<gene>
    <name evidence="2" type="ORF">CCMP2556_LOCUS14356</name>
</gene>
<feature type="region of interest" description="Disordered" evidence="1">
    <location>
        <begin position="1"/>
        <end position="45"/>
    </location>
</feature>
<feature type="compositionally biased region" description="Polar residues" evidence="1">
    <location>
        <begin position="59"/>
        <end position="73"/>
    </location>
</feature>
<keyword evidence="3" id="KW-1185">Reference proteome</keyword>
<reference evidence="2 3" key="1">
    <citation type="submission" date="2024-02" db="EMBL/GenBank/DDBJ databases">
        <authorList>
            <person name="Chen Y."/>
            <person name="Shah S."/>
            <person name="Dougan E. K."/>
            <person name="Thang M."/>
            <person name="Chan C."/>
        </authorList>
    </citation>
    <scope>NUCLEOTIDE SEQUENCE [LARGE SCALE GENOMIC DNA]</scope>
</reference>
<feature type="region of interest" description="Disordered" evidence="1">
    <location>
        <begin position="58"/>
        <end position="82"/>
    </location>
</feature>
<comment type="caution">
    <text evidence="2">The sequence shown here is derived from an EMBL/GenBank/DDBJ whole genome shotgun (WGS) entry which is preliminary data.</text>
</comment>
<organism evidence="2 3">
    <name type="scientific">Durusdinium trenchii</name>
    <dbReference type="NCBI Taxonomy" id="1381693"/>
    <lineage>
        <taxon>Eukaryota</taxon>
        <taxon>Sar</taxon>
        <taxon>Alveolata</taxon>
        <taxon>Dinophyceae</taxon>
        <taxon>Suessiales</taxon>
        <taxon>Symbiodiniaceae</taxon>
        <taxon>Durusdinium</taxon>
    </lineage>
</organism>
<proteinExistence type="predicted"/>
<name>A0ABP0K322_9DINO</name>
<sequence>MGNSVLRRYRTQPEANNNDAWRKPKASKANAAKDKDKAPLPADGSKVAQTWLRAGVKSVATTAPSGGAHSSKSAPDKEDDDDLAEFSNLADAANKAWEKTKETAVKVEC</sequence>
<protein>
    <submittedName>
        <fullName evidence="2">Uncharacterized protein</fullName>
    </submittedName>
</protein>
<dbReference type="EMBL" id="CAXAMN010007335">
    <property type="protein sequence ID" value="CAK9021178.1"/>
    <property type="molecule type" value="Genomic_DNA"/>
</dbReference>
<evidence type="ECO:0000313" key="3">
    <source>
        <dbReference type="Proteomes" id="UP001642484"/>
    </source>
</evidence>
<accession>A0ABP0K322</accession>
<evidence type="ECO:0000313" key="2">
    <source>
        <dbReference type="EMBL" id="CAK9021178.1"/>
    </source>
</evidence>
<evidence type="ECO:0000256" key="1">
    <source>
        <dbReference type="SAM" id="MobiDB-lite"/>
    </source>
</evidence>
<dbReference type="Proteomes" id="UP001642484">
    <property type="component" value="Unassembled WGS sequence"/>
</dbReference>